<dbReference type="InterPro" id="IPR009051">
    <property type="entry name" value="Helical_ferredxn"/>
</dbReference>
<dbReference type="PANTHER" id="PTHR11921">
    <property type="entry name" value="SUCCINATE DEHYDROGENASE IRON-SULFUR PROTEIN"/>
    <property type="match status" value="1"/>
</dbReference>
<evidence type="ECO:0000256" key="8">
    <source>
        <dbReference type="ARBA" id="ARBA00023004"/>
    </source>
</evidence>
<comment type="pathway">
    <text evidence="1">Carbohydrate metabolism; tricarboxylic acid cycle.</text>
</comment>
<evidence type="ECO:0000313" key="15">
    <source>
        <dbReference type="Proteomes" id="UP000050501"/>
    </source>
</evidence>
<dbReference type="PANTHER" id="PTHR11921:SF29">
    <property type="entry name" value="SUCCINATE DEHYDROGENASE [UBIQUINONE] IRON-SULFUR SUBUNIT, MITOCHONDRIAL"/>
    <property type="match status" value="1"/>
</dbReference>
<dbReference type="AlphaFoldDB" id="A0A0N8GQE4"/>
<protein>
    <recommendedName>
        <fullName evidence="11">Fumarate reductase iron-sulfur subunit</fullName>
        <ecNumber evidence="11">1.3.5.1</ecNumber>
    </recommendedName>
</protein>
<comment type="similarity">
    <text evidence="2 11">Belongs to the succinate dehydrogenase/fumarate reductase iron-sulfur protein family.</text>
</comment>
<evidence type="ECO:0000256" key="6">
    <source>
        <dbReference type="ARBA" id="ARBA00022723"/>
    </source>
</evidence>
<comment type="catalytic activity">
    <reaction evidence="11">
        <text>a menaquinone + succinate = a menaquinol + fumarate</text>
        <dbReference type="Rhea" id="RHEA:27834"/>
        <dbReference type="Rhea" id="RHEA-COMP:9537"/>
        <dbReference type="Rhea" id="RHEA-COMP:9539"/>
        <dbReference type="ChEBI" id="CHEBI:16374"/>
        <dbReference type="ChEBI" id="CHEBI:18151"/>
        <dbReference type="ChEBI" id="CHEBI:29806"/>
        <dbReference type="ChEBI" id="CHEBI:30031"/>
        <dbReference type="EC" id="1.3.5.1"/>
    </reaction>
</comment>
<comment type="cofactor">
    <cofactor evidence="11">
        <name>[3Fe-4S] cluster</name>
        <dbReference type="ChEBI" id="CHEBI:21137"/>
    </cofactor>
    <text evidence="11">Binds 1 [3Fe-4S] cluster.</text>
</comment>
<feature type="domain" description="4Fe-4S ferredoxin-type" evidence="13">
    <location>
        <begin position="140"/>
        <end position="172"/>
    </location>
</feature>
<dbReference type="EMBL" id="LGCM01000031">
    <property type="protein sequence ID" value="KPL83466.1"/>
    <property type="molecule type" value="Genomic_DNA"/>
</dbReference>
<dbReference type="InterPro" id="IPR012675">
    <property type="entry name" value="Beta-grasp_dom_sf"/>
</dbReference>
<evidence type="ECO:0000259" key="13">
    <source>
        <dbReference type="PROSITE" id="PS51379"/>
    </source>
</evidence>
<dbReference type="GO" id="GO:0009055">
    <property type="term" value="F:electron transfer activity"/>
    <property type="evidence" value="ECO:0007669"/>
    <property type="project" value="InterPro"/>
</dbReference>
<keyword evidence="5 11" id="KW-0001">2Fe-2S</keyword>
<dbReference type="CDD" id="cd00207">
    <property type="entry name" value="fer2"/>
    <property type="match status" value="1"/>
</dbReference>
<dbReference type="GO" id="GO:0051539">
    <property type="term" value="F:4 iron, 4 sulfur cluster binding"/>
    <property type="evidence" value="ECO:0007669"/>
    <property type="project" value="UniProtKB-KW"/>
</dbReference>
<dbReference type="GO" id="GO:0046872">
    <property type="term" value="F:metal ion binding"/>
    <property type="evidence" value="ECO:0007669"/>
    <property type="project" value="UniProtKB-KW"/>
</dbReference>
<evidence type="ECO:0000256" key="1">
    <source>
        <dbReference type="ARBA" id="ARBA00005163"/>
    </source>
</evidence>
<dbReference type="SUPFAM" id="SSF46548">
    <property type="entry name" value="alpha-helical ferredoxin"/>
    <property type="match status" value="1"/>
</dbReference>
<name>A0A0N8GQE4_9CHLR</name>
<dbReference type="InterPro" id="IPR036010">
    <property type="entry name" value="2Fe-2S_ferredoxin-like_sf"/>
</dbReference>
<dbReference type="Proteomes" id="UP000050501">
    <property type="component" value="Unassembled WGS sequence"/>
</dbReference>
<dbReference type="GO" id="GO:0051538">
    <property type="term" value="F:3 iron, 4 sulfur cluster binding"/>
    <property type="evidence" value="ECO:0007669"/>
    <property type="project" value="UniProtKB-KW"/>
</dbReference>
<evidence type="ECO:0000256" key="4">
    <source>
        <dbReference type="ARBA" id="ARBA00022532"/>
    </source>
</evidence>
<evidence type="ECO:0000256" key="7">
    <source>
        <dbReference type="ARBA" id="ARBA00023002"/>
    </source>
</evidence>
<keyword evidence="8 11" id="KW-0408">Iron</keyword>
<dbReference type="PROSITE" id="PS51085">
    <property type="entry name" value="2FE2S_FER_2"/>
    <property type="match status" value="1"/>
</dbReference>
<keyword evidence="10 11" id="KW-0003">3Fe-4S</keyword>
<dbReference type="Pfam" id="PF13085">
    <property type="entry name" value="Fer2_3"/>
    <property type="match status" value="1"/>
</dbReference>
<dbReference type="InterPro" id="IPR017900">
    <property type="entry name" value="4Fe4S_Fe_S_CS"/>
</dbReference>
<dbReference type="Gene3D" id="1.10.1060.10">
    <property type="entry name" value="Alpha-helical ferredoxin"/>
    <property type="match status" value="1"/>
</dbReference>
<evidence type="ECO:0000256" key="3">
    <source>
        <dbReference type="ARBA" id="ARBA00022485"/>
    </source>
</evidence>
<dbReference type="InterPro" id="IPR004489">
    <property type="entry name" value="Succ_DH/fum_Rdtase_Fe-S"/>
</dbReference>
<comment type="cofactor">
    <cofactor evidence="11">
        <name>[2Fe-2S] cluster</name>
        <dbReference type="ChEBI" id="CHEBI:190135"/>
    </cofactor>
    <text evidence="11">Binds 1 [2Fe-2S] cluster.</text>
</comment>
<dbReference type="GO" id="GO:0008177">
    <property type="term" value="F:succinate dehydrogenase (quinone) activity"/>
    <property type="evidence" value="ECO:0007669"/>
    <property type="project" value="UniProtKB-EC"/>
</dbReference>
<dbReference type="EC" id="1.3.5.1" evidence="11"/>
<comment type="caution">
    <text evidence="14">The sequence shown here is derived from an EMBL/GenBank/DDBJ whole genome shotgun (WGS) entry which is preliminary data.</text>
</comment>
<keyword evidence="6 11" id="KW-0479">Metal-binding</keyword>
<dbReference type="NCBIfam" id="TIGR00384">
    <property type="entry name" value="dhsB"/>
    <property type="match status" value="1"/>
</dbReference>
<dbReference type="InterPro" id="IPR001041">
    <property type="entry name" value="2Fe-2S_ferredoxin-type"/>
</dbReference>
<dbReference type="GO" id="GO:0022904">
    <property type="term" value="P:respiratory electron transport chain"/>
    <property type="evidence" value="ECO:0007669"/>
    <property type="project" value="TreeGrafter"/>
</dbReference>
<dbReference type="PROSITE" id="PS51379">
    <property type="entry name" value="4FE4S_FER_2"/>
    <property type="match status" value="1"/>
</dbReference>
<dbReference type="PROSITE" id="PS00198">
    <property type="entry name" value="4FE4S_FER_1"/>
    <property type="match status" value="1"/>
</dbReference>
<evidence type="ECO:0000256" key="5">
    <source>
        <dbReference type="ARBA" id="ARBA00022714"/>
    </source>
</evidence>
<keyword evidence="4" id="KW-0816">Tricarboxylic acid cycle</keyword>
<dbReference type="RefSeq" id="WP_062418622.1">
    <property type="nucleotide sequence ID" value="NZ_DF967974.1"/>
</dbReference>
<sequence length="248" mass="27453">MKPTTWTITLSISRQSGGAPRHFQEFTLEVNPDEYVLDAVERVWAFHDRSLNYRHACHHSTCGACGMVVNGVEKLTCITPIREVTRDRGTLRIEPLRNFPVQSDLVVDMSAFYQNMEASKLNSVSPVEKADLPIDHPTPAAPAVDAERLVDCIECGLCVSVCPAAATSDSYVGPAALAGAHQQFQATGEISLLDWADHQDGLWRCHSAYECTAVCPSNVNPAWRIMNLRRHVVSQRIRSLFGAKEPRP</sequence>
<evidence type="ECO:0000256" key="9">
    <source>
        <dbReference type="ARBA" id="ARBA00023014"/>
    </source>
</evidence>
<dbReference type="InterPro" id="IPR025192">
    <property type="entry name" value="Succ_DH/fum_Rdtase_N"/>
</dbReference>
<organism evidence="14 15">
    <name type="scientific">Levilinea saccharolytica</name>
    <dbReference type="NCBI Taxonomy" id="229921"/>
    <lineage>
        <taxon>Bacteria</taxon>
        <taxon>Bacillati</taxon>
        <taxon>Chloroflexota</taxon>
        <taxon>Anaerolineae</taxon>
        <taxon>Anaerolineales</taxon>
        <taxon>Anaerolineaceae</taxon>
        <taxon>Levilinea</taxon>
    </lineage>
</organism>
<keyword evidence="7" id="KW-0560">Oxidoreductase</keyword>
<keyword evidence="3 11" id="KW-0004">4Fe-4S</keyword>
<accession>A0A0N8GQE4</accession>
<comment type="cofactor">
    <cofactor evidence="11">
        <name>[4Fe-4S] cluster</name>
        <dbReference type="ChEBI" id="CHEBI:49883"/>
    </cofactor>
    <text evidence="11">Binds 1 [4Fe-4S] cluster.</text>
</comment>
<evidence type="ECO:0000313" key="14">
    <source>
        <dbReference type="EMBL" id="KPL83466.1"/>
    </source>
</evidence>
<dbReference type="GO" id="GO:0051537">
    <property type="term" value="F:2 iron, 2 sulfur cluster binding"/>
    <property type="evidence" value="ECO:0007669"/>
    <property type="project" value="UniProtKB-KW"/>
</dbReference>
<dbReference type="InterPro" id="IPR050573">
    <property type="entry name" value="SDH/FRD_Iron-Sulfur"/>
</dbReference>
<reference evidence="14 15" key="1">
    <citation type="submission" date="2015-07" db="EMBL/GenBank/DDBJ databases">
        <title>Genome sequence of Levilinea saccharolytica DSM 16555.</title>
        <authorList>
            <person name="Hemp J."/>
            <person name="Ward L.M."/>
            <person name="Pace L.A."/>
            <person name="Fischer W.W."/>
        </authorList>
    </citation>
    <scope>NUCLEOTIDE SEQUENCE [LARGE SCALE GENOMIC DNA]</scope>
    <source>
        <strain evidence="14 15">KIBI-1</strain>
    </source>
</reference>
<dbReference type="InterPro" id="IPR017896">
    <property type="entry name" value="4Fe4S_Fe-S-bd"/>
</dbReference>
<feature type="domain" description="2Fe-2S ferredoxin-type" evidence="12">
    <location>
        <begin position="6"/>
        <end position="99"/>
    </location>
</feature>
<keyword evidence="15" id="KW-1185">Reference proteome</keyword>
<evidence type="ECO:0000259" key="12">
    <source>
        <dbReference type="PROSITE" id="PS51085"/>
    </source>
</evidence>
<evidence type="ECO:0000256" key="2">
    <source>
        <dbReference type="ARBA" id="ARBA00009433"/>
    </source>
</evidence>
<proteinExistence type="inferred from homology"/>
<evidence type="ECO:0000256" key="10">
    <source>
        <dbReference type="ARBA" id="ARBA00023291"/>
    </source>
</evidence>
<gene>
    <name evidence="14" type="ORF">ADN01_08140</name>
</gene>
<dbReference type="GO" id="GO:0006099">
    <property type="term" value="P:tricarboxylic acid cycle"/>
    <property type="evidence" value="ECO:0007669"/>
    <property type="project" value="UniProtKB-KW"/>
</dbReference>
<dbReference type="STRING" id="229921.ADN01_08140"/>
<evidence type="ECO:0000256" key="11">
    <source>
        <dbReference type="RuleBase" id="RU361237"/>
    </source>
</evidence>
<dbReference type="Pfam" id="PF13183">
    <property type="entry name" value="Fer4_8"/>
    <property type="match status" value="1"/>
</dbReference>
<dbReference type="SUPFAM" id="SSF54292">
    <property type="entry name" value="2Fe-2S ferredoxin-like"/>
    <property type="match status" value="1"/>
</dbReference>
<keyword evidence="9 11" id="KW-0411">Iron-sulfur</keyword>
<dbReference type="Gene3D" id="3.10.20.30">
    <property type="match status" value="1"/>
</dbReference>